<gene>
    <name evidence="2" type="ORF">LCGC14_1829620</name>
</gene>
<dbReference type="InterPro" id="IPR016040">
    <property type="entry name" value="NAD(P)-bd_dom"/>
</dbReference>
<dbReference type="PANTHER" id="PTHR43000">
    <property type="entry name" value="DTDP-D-GLUCOSE 4,6-DEHYDRATASE-RELATED"/>
    <property type="match status" value="1"/>
</dbReference>
<feature type="domain" description="NAD(P)-binding" evidence="1">
    <location>
        <begin position="4"/>
        <end position="305"/>
    </location>
</feature>
<protein>
    <recommendedName>
        <fullName evidence="1">NAD(P)-binding domain-containing protein</fullName>
    </recommendedName>
</protein>
<comment type="caution">
    <text evidence="2">The sequence shown here is derived from an EMBL/GenBank/DDBJ whole genome shotgun (WGS) entry which is preliminary data.</text>
</comment>
<dbReference type="EMBL" id="LAZR01018047">
    <property type="protein sequence ID" value="KKL97917.1"/>
    <property type="molecule type" value="Genomic_DNA"/>
</dbReference>
<organism evidence="2">
    <name type="scientific">marine sediment metagenome</name>
    <dbReference type="NCBI Taxonomy" id="412755"/>
    <lineage>
        <taxon>unclassified sequences</taxon>
        <taxon>metagenomes</taxon>
        <taxon>ecological metagenomes</taxon>
    </lineage>
</organism>
<accession>A0A0F9JG15</accession>
<evidence type="ECO:0000313" key="2">
    <source>
        <dbReference type="EMBL" id="KKL97917.1"/>
    </source>
</evidence>
<dbReference type="SUPFAM" id="SSF51735">
    <property type="entry name" value="NAD(P)-binding Rossmann-fold domains"/>
    <property type="match status" value="1"/>
</dbReference>
<sequence length="321" mass="35572">MKVLVTGATGFAGRHLCKLLEQSEENEVFGTTLFDNDVIDESSVKVLKCDLLDRAAAKDIIDDIKPDQIFHLAALASVADAWNDIEKVLINNILAQLNLLQAVIELGVKPRILVISTGEVYGAVDKNDVPINENTRLKPNNPYATSKVTQEFLGLQYFASHGIPVIIARSFNHSGPGQKGNFVIPAFASQIVDVEQGRKEPLMHVGNLEAKRDFLDVRDVVIAYKRLIDEGRPGEVYNVCSGKAVKIKDILKKLLNASKVEITVKEDSERMRPSDTPLVVGDNSKLKEATGWEPKIDINKTIKDTLNYLRKTDRSTKEKVV</sequence>
<dbReference type="Pfam" id="PF16363">
    <property type="entry name" value="GDP_Man_Dehyd"/>
    <property type="match status" value="1"/>
</dbReference>
<dbReference type="Gene3D" id="3.40.50.720">
    <property type="entry name" value="NAD(P)-binding Rossmann-like Domain"/>
    <property type="match status" value="1"/>
</dbReference>
<dbReference type="Gene3D" id="3.90.25.10">
    <property type="entry name" value="UDP-galactose 4-epimerase, domain 1"/>
    <property type="match status" value="1"/>
</dbReference>
<name>A0A0F9JG15_9ZZZZ</name>
<dbReference type="AlphaFoldDB" id="A0A0F9JG15"/>
<reference evidence="2" key="1">
    <citation type="journal article" date="2015" name="Nature">
        <title>Complex archaea that bridge the gap between prokaryotes and eukaryotes.</title>
        <authorList>
            <person name="Spang A."/>
            <person name="Saw J.H."/>
            <person name="Jorgensen S.L."/>
            <person name="Zaremba-Niedzwiedzka K."/>
            <person name="Martijn J."/>
            <person name="Lind A.E."/>
            <person name="van Eijk R."/>
            <person name="Schleper C."/>
            <person name="Guy L."/>
            <person name="Ettema T.J."/>
        </authorList>
    </citation>
    <scope>NUCLEOTIDE SEQUENCE</scope>
</reference>
<dbReference type="InterPro" id="IPR036291">
    <property type="entry name" value="NAD(P)-bd_dom_sf"/>
</dbReference>
<proteinExistence type="predicted"/>
<evidence type="ECO:0000259" key="1">
    <source>
        <dbReference type="Pfam" id="PF16363"/>
    </source>
</evidence>